<keyword evidence="1" id="KW-0732">Signal</keyword>
<gene>
    <name evidence="2" type="ORF">MCHLO_07569</name>
</gene>
<keyword evidence="3" id="KW-1185">Reference proteome</keyword>
<feature type="signal peptide" evidence="1">
    <location>
        <begin position="1"/>
        <end position="21"/>
    </location>
</feature>
<dbReference type="EMBL" id="DF846370">
    <property type="protein sequence ID" value="GAT50315.1"/>
    <property type="molecule type" value="Genomic_DNA"/>
</dbReference>
<evidence type="ECO:0000256" key="1">
    <source>
        <dbReference type="SAM" id="SignalP"/>
    </source>
</evidence>
<evidence type="ECO:0008006" key="4">
    <source>
        <dbReference type="Google" id="ProtNLM"/>
    </source>
</evidence>
<evidence type="ECO:0000313" key="2">
    <source>
        <dbReference type="EMBL" id="GAT50315.1"/>
    </source>
</evidence>
<name>A0ABQ0LGT4_MYCCL</name>
<dbReference type="Proteomes" id="UP000815677">
    <property type="component" value="Unassembled WGS sequence"/>
</dbReference>
<accession>A0ABQ0LGT4</accession>
<sequence length="117" mass="12012">MLSYLFVALALTFLSSRCVSGLPVPLPSNVQVVPSPVPFDHDSASLTSAVSSSAKIPPIEQRNSVGDVFSTLSPALISNVVTPTSASSDAGLGPLGTVVQAQEIDRYPPSVTTCVIA</sequence>
<feature type="chain" id="PRO_5047359132" description="Secreted protein" evidence="1">
    <location>
        <begin position="22"/>
        <end position="117"/>
    </location>
</feature>
<organism evidence="2 3">
    <name type="scientific">Mycena chlorophos</name>
    <name type="common">Agaric fungus</name>
    <name type="synonym">Agaricus chlorophos</name>
    <dbReference type="NCBI Taxonomy" id="658473"/>
    <lineage>
        <taxon>Eukaryota</taxon>
        <taxon>Fungi</taxon>
        <taxon>Dikarya</taxon>
        <taxon>Basidiomycota</taxon>
        <taxon>Agaricomycotina</taxon>
        <taxon>Agaricomycetes</taxon>
        <taxon>Agaricomycetidae</taxon>
        <taxon>Agaricales</taxon>
        <taxon>Marasmiineae</taxon>
        <taxon>Mycenaceae</taxon>
        <taxon>Mycena</taxon>
    </lineage>
</organism>
<protein>
    <recommendedName>
        <fullName evidence="4">Secreted protein</fullName>
    </recommendedName>
</protein>
<evidence type="ECO:0000313" key="3">
    <source>
        <dbReference type="Proteomes" id="UP000815677"/>
    </source>
</evidence>
<reference evidence="2" key="1">
    <citation type="submission" date="2014-09" db="EMBL/GenBank/DDBJ databases">
        <title>Genome sequence of the luminous mushroom Mycena chlorophos for searching fungal bioluminescence genes.</title>
        <authorList>
            <person name="Tanaka Y."/>
            <person name="Kasuga D."/>
            <person name="Oba Y."/>
            <person name="Hase S."/>
            <person name="Sato K."/>
            <person name="Oba Y."/>
            <person name="Sakakibara Y."/>
        </authorList>
    </citation>
    <scope>NUCLEOTIDE SEQUENCE</scope>
</reference>
<proteinExistence type="predicted"/>